<dbReference type="EMBL" id="CAJPEX010003756">
    <property type="protein sequence ID" value="CAG0922520.1"/>
    <property type="molecule type" value="Genomic_DNA"/>
</dbReference>
<reference evidence="14" key="1">
    <citation type="submission" date="2020-11" db="EMBL/GenBank/DDBJ databases">
        <authorList>
            <person name="Tran Van P."/>
        </authorList>
    </citation>
    <scope>NUCLEOTIDE SEQUENCE</scope>
</reference>
<name>A0A7R9GH50_9CRUS</name>
<evidence type="ECO:0000256" key="9">
    <source>
        <dbReference type="ARBA" id="ARBA00023136"/>
    </source>
</evidence>
<dbReference type="PRINTS" id="PR01078">
    <property type="entry name" value="AMINACHANNEL"/>
</dbReference>
<protein>
    <submittedName>
        <fullName evidence="14">Uncharacterized protein</fullName>
    </submittedName>
</protein>
<dbReference type="Proteomes" id="UP000678499">
    <property type="component" value="Unassembled WGS sequence"/>
</dbReference>
<accession>A0A7R9GH50</accession>
<dbReference type="Gene3D" id="1.10.287.770">
    <property type="entry name" value="YojJ-like"/>
    <property type="match status" value="1"/>
</dbReference>
<keyword evidence="10 12" id="KW-0739">Sodium transport</keyword>
<dbReference type="AlphaFoldDB" id="A0A7R9GH50"/>
<proteinExistence type="inferred from homology"/>
<gene>
    <name evidence="14" type="ORF">NMOB1V02_LOCUS9993</name>
</gene>
<keyword evidence="5 12" id="KW-0812">Transmembrane</keyword>
<keyword evidence="9 13" id="KW-0472">Membrane</keyword>
<evidence type="ECO:0000256" key="13">
    <source>
        <dbReference type="SAM" id="Phobius"/>
    </source>
</evidence>
<evidence type="ECO:0000256" key="1">
    <source>
        <dbReference type="ARBA" id="ARBA00004141"/>
    </source>
</evidence>
<dbReference type="Pfam" id="PF00858">
    <property type="entry name" value="ASC"/>
    <property type="match status" value="1"/>
</dbReference>
<keyword evidence="3 12" id="KW-0813">Transport</keyword>
<dbReference type="EMBL" id="OA885793">
    <property type="protein sequence ID" value="CAD7282368.1"/>
    <property type="molecule type" value="Genomic_DNA"/>
</dbReference>
<comment type="similarity">
    <text evidence="2 12">Belongs to the amiloride-sensitive sodium channel (TC 1.A.6) family.</text>
</comment>
<dbReference type="GO" id="GO:0016020">
    <property type="term" value="C:membrane"/>
    <property type="evidence" value="ECO:0007669"/>
    <property type="project" value="UniProtKB-SubCell"/>
</dbReference>
<keyword evidence="11 12" id="KW-0407">Ion channel</keyword>
<evidence type="ECO:0000256" key="7">
    <source>
        <dbReference type="ARBA" id="ARBA00023053"/>
    </source>
</evidence>
<evidence type="ECO:0000256" key="12">
    <source>
        <dbReference type="RuleBase" id="RU000679"/>
    </source>
</evidence>
<evidence type="ECO:0000256" key="5">
    <source>
        <dbReference type="ARBA" id="ARBA00022692"/>
    </source>
</evidence>
<keyword evidence="6 13" id="KW-1133">Transmembrane helix</keyword>
<feature type="transmembrane region" description="Helical" evidence="13">
    <location>
        <begin position="84"/>
        <end position="106"/>
    </location>
</feature>
<dbReference type="InterPro" id="IPR001873">
    <property type="entry name" value="ENaC"/>
</dbReference>
<evidence type="ECO:0000313" key="14">
    <source>
        <dbReference type="EMBL" id="CAD7282368.1"/>
    </source>
</evidence>
<evidence type="ECO:0000313" key="15">
    <source>
        <dbReference type="Proteomes" id="UP000678499"/>
    </source>
</evidence>
<evidence type="ECO:0000256" key="4">
    <source>
        <dbReference type="ARBA" id="ARBA00022461"/>
    </source>
</evidence>
<evidence type="ECO:0000256" key="10">
    <source>
        <dbReference type="ARBA" id="ARBA00023201"/>
    </source>
</evidence>
<evidence type="ECO:0000256" key="11">
    <source>
        <dbReference type="ARBA" id="ARBA00023303"/>
    </source>
</evidence>
<keyword evidence="4 12" id="KW-0894">Sodium channel</keyword>
<dbReference type="GO" id="GO:0005272">
    <property type="term" value="F:sodium channel activity"/>
    <property type="evidence" value="ECO:0007669"/>
    <property type="project" value="UniProtKB-KW"/>
</dbReference>
<organism evidence="14">
    <name type="scientific">Notodromas monacha</name>
    <dbReference type="NCBI Taxonomy" id="399045"/>
    <lineage>
        <taxon>Eukaryota</taxon>
        <taxon>Metazoa</taxon>
        <taxon>Ecdysozoa</taxon>
        <taxon>Arthropoda</taxon>
        <taxon>Crustacea</taxon>
        <taxon>Oligostraca</taxon>
        <taxon>Ostracoda</taxon>
        <taxon>Podocopa</taxon>
        <taxon>Podocopida</taxon>
        <taxon>Cypridocopina</taxon>
        <taxon>Cypridoidea</taxon>
        <taxon>Cyprididae</taxon>
        <taxon>Notodromas</taxon>
    </lineage>
</organism>
<keyword evidence="8 12" id="KW-0406">Ion transport</keyword>
<keyword evidence="7" id="KW-0915">Sodium</keyword>
<evidence type="ECO:0000256" key="8">
    <source>
        <dbReference type="ARBA" id="ARBA00023065"/>
    </source>
</evidence>
<comment type="subcellular location">
    <subcellularLocation>
        <location evidence="1">Membrane</location>
        <topology evidence="1">Multi-pass membrane protein</topology>
    </subcellularLocation>
</comment>
<evidence type="ECO:0000256" key="2">
    <source>
        <dbReference type="ARBA" id="ARBA00007193"/>
    </source>
</evidence>
<dbReference type="OrthoDB" id="6021021at2759"/>
<keyword evidence="15" id="KW-1185">Reference proteome</keyword>
<evidence type="ECO:0000256" key="6">
    <source>
        <dbReference type="ARBA" id="ARBA00022989"/>
    </source>
</evidence>
<evidence type="ECO:0000256" key="3">
    <source>
        <dbReference type="ARBA" id="ARBA00022448"/>
    </source>
</evidence>
<sequence>MESGACCQQHQELLPDPNKLAYLTDTVAKKYLQGSYWSENEERHDIVTDYARINVYFDTLDQIEVHEKPKYTLSTIMSDLGGAAGIYLGICGITLFEIAAFLVNFVKVIVTSKWRKSVEVKVANPGVKWDHPTLSTIT</sequence>